<evidence type="ECO:0000313" key="3">
    <source>
        <dbReference type="Proteomes" id="UP000282076"/>
    </source>
</evidence>
<evidence type="ECO:0000256" key="1">
    <source>
        <dbReference type="SAM" id="Phobius"/>
    </source>
</evidence>
<feature type="transmembrane region" description="Helical" evidence="1">
    <location>
        <begin position="82"/>
        <end position="103"/>
    </location>
</feature>
<evidence type="ECO:0000313" key="2">
    <source>
        <dbReference type="EMBL" id="RKP55393.1"/>
    </source>
</evidence>
<keyword evidence="3" id="KW-1185">Reference proteome</keyword>
<feature type="transmembrane region" description="Helical" evidence="1">
    <location>
        <begin position="7"/>
        <end position="25"/>
    </location>
</feature>
<dbReference type="Proteomes" id="UP000282076">
    <property type="component" value="Unassembled WGS sequence"/>
</dbReference>
<comment type="caution">
    <text evidence="2">The sequence shown here is derived from an EMBL/GenBank/DDBJ whole genome shotgun (WGS) entry which is preliminary data.</text>
</comment>
<feature type="transmembrane region" description="Helical" evidence="1">
    <location>
        <begin position="37"/>
        <end position="61"/>
    </location>
</feature>
<gene>
    <name evidence="2" type="ORF">D7Z26_09380</name>
</gene>
<organism evidence="2 3">
    <name type="scientific">Cohnella endophytica</name>
    <dbReference type="NCBI Taxonomy" id="2419778"/>
    <lineage>
        <taxon>Bacteria</taxon>
        <taxon>Bacillati</taxon>
        <taxon>Bacillota</taxon>
        <taxon>Bacilli</taxon>
        <taxon>Bacillales</taxon>
        <taxon>Paenibacillaceae</taxon>
        <taxon>Cohnella</taxon>
    </lineage>
</organism>
<keyword evidence="1" id="KW-0472">Membrane</keyword>
<dbReference type="AlphaFoldDB" id="A0A494Y1W5"/>
<reference evidence="2 3" key="1">
    <citation type="submission" date="2018-10" db="EMBL/GenBank/DDBJ databases">
        <title>Cohnella sp. M2MS4P-1, whole genome shotgun sequence.</title>
        <authorList>
            <person name="Tuo L."/>
        </authorList>
    </citation>
    <scope>NUCLEOTIDE SEQUENCE [LARGE SCALE GENOMIC DNA]</scope>
    <source>
        <strain evidence="2 3">M2MS4P-1</strain>
    </source>
</reference>
<keyword evidence="1" id="KW-1133">Transmembrane helix</keyword>
<sequence>MWLVISELGLLLIWIGIKSTVSIFYNESNQNSYFVHYLYHSFFGFPIVFILMLSVLVIFIIHNKIKELKTKRAFKIRLITNSLRISRILVLFFLILMCISIGYQIQEDFNHYISKQTISKTLIISDFKLSDGARISKSVLPYQIQSEGDIYYLYTKNKLYRQTTYTIHYFINHSNDKVILGIKEL</sequence>
<proteinExistence type="predicted"/>
<keyword evidence="1" id="KW-0812">Transmembrane</keyword>
<name>A0A494Y1W5_9BACL</name>
<protein>
    <submittedName>
        <fullName evidence="2">Uncharacterized protein</fullName>
    </submittedName>
</protein>
<dbReference type="EMBL" id="RBZM01000004">
    <property type="protein sequence ID" value="RKP55393.1"/>
    <property type="molecule type" value="Genomic_DNA"/>
</dbReference>
<accession>A0A494Y1W5</accession>